<evidence type="ECO:0000313" key="3">
    <source>
        <dbReference type="Proteomes" id="UP001596072"/>
    </source>
</evidence>
<organism evidence="2 3">
    <name type="scientific">Nocardioides vastitatis</name>
    <dbReference type="NCBI Taxonomy" id="2568655"/>
    <lineage>
        <taxon>Bacteria</taxon>
        <taxon>Bacillati</taxon>
        <taxon>Actinomycetota</taxon>
        <taxon>Actinomycetes</taxon>
        <taxon>Propionibacteriales</taxon>
        <taxon>Nocardioidaceae</taxon>
        <taxon>Nocardioides</taxon>
    </lineage>
</organism>
<feature type="compositionally biased region" description="Low complexity" evidence="1">
    <location>
        <begin position="89"/>
        <end position="102"/>
    </location>
</feature>
<dbReference type="Proteomes" id="UP001596072">
    <property type="component" value="Unassembled WGS sequence"/>
</dbReference>
<dbReference type="EMBL" id="JBHSNS010000007">
    <property type="protein sequence ID" value="MFC5730174.1"/>
    <property type="molecule type" value="Genomic_DNA"/>
</dbReference>
<protein>
    <submittedName>
        <fullName evidence="2">Uncharacterized protein</fullName>
    </submittedName>
</protein>
<name>A0ABW0ZKS1_9ACTN</name>
<evidence type="ECO:0000313" key="2">
    <source>
        <dbReference type="EMBL" id="MFC5730174.1"/>
    </source>
</evidence>
<evidence type="ECO:0000256" key="1">
    <source>
        <dbReference type="SAM" id="MobiDB-lite"/>
    </source>
</evidence>
<gene>
    <name evidence="2" type="ORF">ACFPQB_14725</name>
</gene>
<proteinExistence type="predicted"/>
<comment type="caution">
    <text evidence="2">The sequence shown here is derived from an EMBL/GenBank/DDBJ whole genome shotgun (WGS) entry which is preliminary data.</text>
</comment>
<sequence length="153" mass="15941">MTWTPRRRTRHGAVVVALLLGGLITGCGQDPPPGEAVPALAEGLEQVDAAVVAEDYAKAADEVESLLAETRQAEEAGDISNEQADRIRAAAAELLARLPTEAPAEEPPSEPTPTEDGRDGGDQDEKDDGGDSKGDKDDQEQKGDKGKGGKGND</sequence>
<feature type="compositionally biased region" description="Basic and acidic residues" evidence="1">
    <location>
        <begin position="115"/>
        <end position="153"/>
    </location>
</feature>
<dbReference type="PROSITE" id="PS51257">
    <property type="entry name" value="PROKAR_LIPOPROTEIN"/>
    <property type="match status" value="1"/>
</dbReference>
<dbReference type="RefSeq" id="WP_136431626.1">
    <property type="nucleotide sequence ID" value="NZ_JBHSNS010000007.1"/>
</dbReference>
<feature type="region of interest" description="Disordered" evidence="1">
    <location>
        <begin position="71"/>
        <end position="153"/>
    </location>
</feature>
<accession>A0ABW0ZKS1</accession>
<reference evidence="3" key="1">
    <citation type="journal article" date="2019" name="Int. J. Syst. Evol. Microbiol.">
        <title>The Global Catalogue of Microorganisms (GCM) 10K type strain sequencing project: providing services to taxonomists for standard genome sequencing and annotation.</title>
        <authorList>
            <consortium name="The Broad Institute Genomics Platform"/>
            <consortium name="The Broad Institute Genome Sequencing Center for Infectious Disease"/>
            <person name="Wu L."/>
            <person name="Ma J."/>
        </authorList>
    </citation>
    <scope>NUCLEOTIDE SEQUENCE [LARGE SCALE GENOMIC DNA]</scope>
    <source>
        <strain evidence="3">YIM 94188</strain>
    </source>
</reference>
<keyword evidence="3" id="KW-1185">Reference proteome</keyword>